<dbReference type="CDD" id="cd00112">
    <property type="entry name" value="LDLa"/>
    <property type="match status" value="1"/>
</dbReference>
<dbReference type="EMBL" id="KZ345271">
    <property type="protein sequence ID" value="PIO74476.1"/>
    <property type="molecule type" value="Genomic_DNA"/>
</dbReference>
<keyword evidence="6 9" id="KW-0472">Membrane</keyword>
<dbReference type="InterPro" id="IPR023415">
    <property type="entry name" value="LDLR_class-A_CS"/>
</dbReference>
<dbReference type="Pfam" id="PF00057">
    <property type="entry name" value="Ldl_recept_a"/>
    <property type="match status" value="2"/>
</dbReference>
<evidence type="ECO:0000256" key="1">
    <source>
        <dbReference type="ARBA" id="ARBA00004167"/>
    </source>
</evidence>
<evidence type="ECO:0000256" key="8">
    <source>
        <dbReference type="PROSITE-ProRule" id="PRU00124"/>
    </source>
</evidence>
<feature type="transmembrane region" description="Helical" evidence="9">
    <location>
        <begin position="106"/>
        <end position="128"/>
    </location>
</feature>
<keyword evidence="3 9" id="KW-0812">Transmembrane</keyword>
<evidence type="ECO:0000256" key="7">
    <source>
        <dbReference type="ARBA" id="ARBA00023157"/>
    </source>
</evidence>
<dbReference type="PRINTS" id="PR00261">
    <property type="entry name" value="LDLRECEPTOR"/>
</dbReference>
<dbReference type="PANTHER" id="PTHR24270:SF62">
    <property type="entry name" value="LOW-DENSITY LIPOPROTEIN RECEPTOR-RELATED PROTEIN 2"/>
    <property type="match status" value="1"/>
</dbReference>
<evidence type="ECO:0000256" key="3">
    <source>
        <dbReference type="ARBA" id="ARBA00022692"/>
    </source>
</evidence>
<dbReference type="Gene3D" id="2.40.128.620">
    <property type="match status" value="1"/>
</dbReference>
<comment type="subcellular location">
    <subcellularLocation>
        <location evidence="2">Endomembrane system</location>
    </subcellularLocation>
    <subcellularLocation>
        <location evidence="1">Membrane</location>
        <topology evidence="1">Single-pass membrane protein</topology>
    </subcellularLocation>
</comment>
<dbReference type="InterPro" id="IPR036055">
    <property type="entry name" value="LDL_receptor-like_sf"/>
</dbReference>
<sequence>MAKLFGSMVALIKHLEKSVGKGTTAITLCNGQVDCEDGSDERHCRCPSPGSELDCGAFPLMNGGECVKRRLMCDGFPDCENAADENPKMCANYPDLSGRFHSSPEWLYILFLGFVVLFCTMIVLFCCFRGHVHEFVVSGFTSAKFDEITQPLQWLA</sequence>
<dbReference type="SMART" id="SM00192">
    <property type="entry name" value="LDLa"/>
    <property type="match status" value="2"/>
</dbReference>
<evidence type="ECO:0000313" key="10">
    <source>
        <dbReference type="EMBL" id="PIO74476.1"/>
    </source>
</evidence>
<protein>
    <submittedName>
        <fullName evidence="10">Low-density lipoprotein receptor domain class A</fullName>
    </submittedName>
</protein>
<dbReference type="GO" id="GO:0016192">
    <property type="term" value="P:vesicle-mediated transport"/>
    <property type="evidence" value="ECO:0007669"/>
    <property type="project" value="UniProtKB-ARBA"/>
</dbReference>
<dbReference type="InterPro" id="IPR002172">
    <property type="entry name" value="LDrepeatLR_classA_rpt"/>
</dbReference>
<evidence type="ECO:0000256" key="9">
    <source>
        <dbReference type="SAM" id="Phobius"/>
    </source>
</evidence>
<gene>
    <name evidence="10" type="ORF">TELCIR_03514</name>
</gene>
<evidence type="ECO:0000256" key="4">
    <source>
        <dbReference type="ARBA" id="ARBA00022737"/>
    </source>
</evidence>
<comment type="caution">
    <text evidence="8">Lacks conserved residue(s) required for the propagation of feature annotation.</text>
</comment>
<dbReference type="Gene3D" id="4.10.400.10">
    <property type="entry name" value="Low-density Lipoprotein Receptor"/>
    <property type="match status" value="1"/>
</dbReference>
<keyword evidence="10" id="KW-0675">Receptor</keyword>
<dbReference type="PROSITE" id="PS01209">
    <property type="entry name" value="LDLRA_1"/>
    <property type="match status" value="1"/>
</dbReference>
<evidence type="ECO:0000313" key="11">
    <source>
        <dbReference type="Proteomes" id="UP000230423"/>
    </source>
</evidence>
<organism evidence="10 11">
    <name type="scientific">Teladorsagia circumcincta</name>
    <name type="common">Brown stomach worm</name>
    <name type="synonym">Ostertagia circumcincta</name>
    <dbReference type="NCBI Taxonomy" id="45464"/>
    <lineage>
        <taxon>Eukaryota</taxon>
        <taxon>Metazoa</taxon>
        <taxon>Ecdysozoa</taxon>
        <taxon>Nematoda</taxon>
        <taxon>Chromadorea</taxon>
        <taxon>Rhabditida</taxon>
        <taxon>Rhabditina</taxon>
        <taxon>Rhabditomorpha</taxon>
        <taxon>Strongyloidea</taxon>
        <taxon>Trichostrongylidae</taxon>
        <taxon>Teladorsagia</taxon>
    </lineage>
</organism>
<dbReference type="SUPFAM" id="SSF57424">
    <property type="entry name" value="LDL receptor-like module"/>
    <property type="match status" value="2"/>
</dbReference>
<dbReference type="AlphaFoldDB" id="A0A2G9UWE5"/>
<dbReference type="GO" id="GO:0012505">
    <property type="term" value="C:endomembrane system"/>
    <property type="evidence" value="ECO:0007669"/>
    <property type="project" value="UniProtKB-SubCell"/>
</dbReference>
<reference evidence="10 11" key="1">
    <citation type="submission" date="2015-09" db="EMBL/GenBank/DDBJ databases">
        <title>Draft genome of the parasitic nematode Teladorsagia circumcincta isolate WARC Sus (inbred).</title>
        <authorList>
            <person name="Mitreva M."/>
        </authorList>
    </citation>
    <scope>NUCLEOTIDE SEQUENCE [LARGE SCALE GENOMIC DNA]</scope>
    <source>
        <strain evidence="10 11">S</strain>
    </source>
</reference>
<evidence type="ECO:0000256" key="6">
    <source>
        <dbReference type="ARBA" id="ARBA00023136"/>
    </source>
</evidence>
<keyword evidence="4" id="KW-0677">Repeat</keyword>
<dbReference type="PANTHER" id="PTHR24270">
    <property type="entry name" value="LOW-DENSITY LIPOPROTEIN RECEPTOR-RELATED"/>
    <property type="match status" value="1"/>
</dbReference>
<proteinExistence type="predicted"/>
<dbReference type="GO" id="GO:0005886">
    <property type="term" value="C:plasma membrane"/>
    <property type="evidence" value="ECO:0007669"/>
    <property type="project" value="TreeGrafter"/>
</dbReference>
<dbReference type="Proteomes" id="UP000230423">
    <property type="component" value="Unassembled WGS sequence"/>
</dbReference>
<keyword evidence="10" id="KW-0449">Lipoprotein</keyword>
<keyword evidence="5 9" id="KW-1133">Transmembrane helix</keyword>
<dbReference type="PROSITE" id="PS50068">
    <property type="entry name" value="LDLRA_2"/>
    <property type="match status" value="1"/>
</dbReference>
<keyword evidence="11" id="KW-1185">Reference proteome</keyword>
<dbReference type="OrthoDB" id="5865588at2759"/>
<dbReference type="InterPro" id="IPR050685">
    <property type="entry name" value="LDLR"/>
</dbReference>
<evidence type="ECO:0000256" key="5">
    <source>
        <dbReference type="ARBA" id="ARBA00022989"/>
    </source>
</evidence>
<evidence type="ECO:0000256" key="2">
    <source>
        <dbReference type="ARBA" id="ARBA00004308"/>
    </source>
</evidence>
<keyword evidence="7" id="KW-1015">Disulfide bond</keyword>
<name>A0A2G9UWE5_TELCI</name>
<accession>A0A2G9UWE5</accession>